<evidence type="ECO:0000313" key="2">
    <source>
        <dbReference type="EMBL" id="CAI9955256.1"/>
    </source>
</evidence>
<keyword evidence="1" id="KW-0812">Transmembrane</keyword>
<evidence type="ECO:0000313" key="7">
    <source>
        <dbReference type="Proteomes" id="UP001642409"/>
    </source>
</evidence>
<dbReference type="AlphaFoldDB" id="A0AA86UKP1"/>
<dbReference type="Proteomes" id="UP001642409">
    <property type="component" value="Unassembled WGS sequence"/>
</dbReference>
<accession>A0AA86UKP1</accession>
<dbReference type="EMBL" id="CAXDID020000117">
    <property type="protein sequence ID" value="CAL6030737.1"/>
    <property type="molecule type" value="Genomic_DNA"/>
</dbReference>
<keyword evidence="1" id="KW-1133">Transmembrane helix</keyword>
<keyword evidence="1" id="KW-0472">Membrane</keyword>
<sequence length="100" mass="11388">MLMTPMFVQIIYNLIILVVNRQLIKIVCIFVSFIVLNNKQQDVTHSIWSSSAAKLQSRMNCFLFVNNECSFFSSYSLSRGAFGNASVRVLIGYVDDKVLK</sequence>
<evidence type="ECO:0000313" key="4">
    <source>
        <dbReference type="EMBL" id="CAL6030735.1"/>
    </source>
</evidence>
<reference evidence="2" key="1">
    <citation type="submission" date="2023-06" db="EMBL/GenBank/DDBJ databases">
        <authorList>
            <person name="Kurt Z."/>
        </authorList>
    </citation>
    <scope>NUCLEOTIDE SEQUENCE</scope>
</reference>
<reference evidence="3 7" key="2">
    <citation type="submission" date="2024-07" db="EMBL/GenBank/DDBJ databases">
        <authorList>
            <person name="Akdeniz Z."/>
        </authorList>
    </citation>
    <scope>NUCLEOTIDE SEQUENCE [LARGE SCALE GENOMIC DNA]</scope>
</reference>
<protein>
    <submittedName>
        <fullName evidence="3">Hypothetical_protein</fullName>
    </submittedName>
</protein>
<dbReference type="EMBL" id="CAXDID020000117">
    <property type="protein sequence ID" value="CAL6030733.1"/>
    <property type="molecule type" value="Genomic_DNA"/>
</dbReference>
<dbReference type="EMBL" id="CAXDID020001144">
    <property type="protein sequence ID" value="CAL6116995.1"/>
    <property type="molecule type" value="Genomic_DNA"/>
</dbReference>
<keyword evidence="7" id="KW-1185">Reference proteome</keyword>
<organism evidence="2">
    <name type="scientific">Hexamita inflata</name>
    <dbReference type="NCBI Taxonomy" id="28002"/>
    <lineage>
        <taxon>Eukaryota</taxon>
        <taxon>Metamonada</taxon>
        <taxon>Diplomonadida</taxon>
        <taxon>Hexamitidae</taxon>
        <taxon>Hexamitinae</taxon>
        <taxon>Hexamita</taxon>
    </lineage>
</organism>
<evidence type="ECO:0000313" key="5">
    <source>
        <dbReference type="EMBL" id="CAL6030737.1"/>
    </source>
</evidence>
<evidence type="ECO:0000256" key="1">
    <source>
        <dbReference type="SAM" id="Phobius"/>
    </source>
</evidence>
<comment type="caution">
    <text evidence="2">The sequence shown here is derived from an EMBL/GenBank/DDBJ whole genome shotgun (WGS) entry which is preliminary data.</text>
</comment>
<proteinExistence type="predicted"/>
<dbReference type="EMBL" id="CATOUU010000864">
    <property type="protein sequence ID" value="CAI9955256.1"/>
    <property type="molecule type" value="Genomic_DNA"/>
</dbReference>
<evidence type="ECO:0000313" key="6">
    <source>
        <dbReference type="EMBL" id="CAL6116995.1"/>
    </source>
</evidence>
<feature type="transmembrane region" description="Helical" evidence="1">
    <location>
        <begin position="12"/>
        <end position="36"/>
    </location>
</feature>
<evidence type="ECO:0000313" key="3">
    <source>
        <dbReference type="EMBL" id="CAL6030733.1"/>
    </source>
</evidence>
<dbReference type="EMBL" id="CAXDID020000117">
    <property type="protein sequence ID" value="CAL6030735.1"/>
    <property type="molecule type" value="Genomic_DNA"/>
</dbReference>
<name>A0AA86UKP1_9EUKA</name>
<gene>
    <name evidence="3" type="ORF">HINF_LOCUS33610</name>
    <name evidence="4" type="ORF">HINF_LOCUS33612</name>
    <name evidence="5" type="ORF">HINF_LOCUS33614</name>
    <name evidence="2" type="ORF">HINF_LOCUS42901</name>
    <name evidence="6" type="ORF">HINF_LOCUS79275</name>
</gene>